<dbReference type="Pfam" id="PF00515">
    <property type="entry name" value="TPR_1"/>
    <property type="match status" value="1"/>
</dbReference>
<dbReference type="PROSITE" id="PS50005">
    <property type="entry name" value="TPR"/>
    <property type="match status" value="2"/>
</dbReference>
<proteinExistence type="predicted"/>
<evidence type="ECO:0000313" key="4">
    <source>
        <dbReference type="EMBL" id="NQE32293.1"/>
    </source>
</evidence>
<reference evidence="4 5" key="1">
    <citation type="journal article" date="2020" name="Sci. Rep.">
        <title>A novel cyanobacterial geosmin producer, revising GeoA distribution and dispersion patterns in Bacteria.</title>
        <authorList>
            <person name="Churro C."/>
            <person name="Semedo-Aguiar A.P."/>
            <person name="Silva A.D."/>
            <person name="Pereira-Leal J.B."/>
            <person name="Leite R.B."/>
        </authorList>
    </citation>
    <scope>NUCLEOTIDE SEQUENCE [LARGE SCALE GENOMIC DNA]</scope>
    <source>
        <strain evidence="4 5">IPMA8</strain>
    </source>
</reference>
<gene>
    <name evidence="4" type="ORF">E5S67_00005</name>
</gene>
<comment type="caution">
    <text evidence="4">The sequence shown here is derived from an EMBL/GenBank/DDBJ whole genome shotgun (WGS) entry which is preliminary data.</text>
</comment>
<dbReference type="PROSITE" id="PS50293">
    <property type="entry name" value="TPR_REGION"/>
    <property type="match status" value="1"/>
</dbReference>
<dbReference type="SUPFAM" id="SSF48452">
    <property type="entry name" value="TPR-like"/>
    <property type="match status" value="2"/>
</dbReference>
<feature type="repeat" description="TPR" evidence="3">
    <location>
        <begin position="14"/>
        <end position="47"/>
    </location>
</feature>
<accession>A0ABX2CRN2</accession>
<keyword evidence="2 3" id="KW-0802">TPR repeat</keyword>
<evidence type="ECO:0000256" key="2">
    <source>
        <dbReference type="ARBA" id="ARBA00022803"/>
    </source>
</evidence>
<dbReference type="Gene3D" id="1.25.40.10">
    <property type="entry name" value="Tetratricopeptide repeat domain"/>
    <property type="match status" value="3"/>
</dbReference>
<keyword evidence="5" id="KW-1185">Reference proteome</keyword>
<organism evidence="4 5">
    <name type="scientific">Microcoleus asticus IPMA8</name>
    <dbReference type="NCBI Taxonomy" id="2563858"/>
    <lineage>
        <taxon>Bacteria</taxon>
        <taxon>Bacillati</taxon>
        <taxon>Cyanobacteriota</taxon>
        <taxon>Cyanophyceae</taxon>
        <taxon>Oscillatoriophycideae</taxon>
        <taxon>Oscillatoriales</taxon>
        <taxon>Microcoleaceae</taxon>
        <taxon>Microcoleus</taxon>
        <taxon>Microcoleus asticus</taxon>
    </lineage>
</organism>
<name>A0ABX2CRN2_9CYAN</name>
<dbReference type="InterPro" id="IPR019734">
    <property type="entry name" value="TPR_rpt"/>
</dbReference>
<dbReference type="Proteomes" id="UP000702425">
    <property type="component" value="Unassembled WGS sequence"/>
</dbReference>
<dbReference type="InterPro" id="IPR011990">
    <property type="entry name" value="TPR-like_helical_dom_sf"/>
</dbReference>
<dbReference type="PANTHER" id="PTHR44858">
    <property type="entry name" value="TETRATRICOPEPTIDE REPEAT PROTEIN 6"/>
    <property type="match status" value="1"/>
</dbReference>
<evidence type="ECO:0000256" key="3">
    <source>
        <dbReference type="PROSITE-ProRule" id="PRU00339"/>
    </source>
</evidence>
<dbReference type="EMBL" id="SRRZ01000001">
    <property type="protein sequence ID" value="NQE32293.1"/>
    <property type="molecule type" value="Genomic_DNA"/>
</dbReference>
<evidence type="ECO:0000313" key="5">
    <source>
        <dbReference type="Proteomes" id="UP000702425"/>
    </source>
</evidence>
<protein>
    <recommendedName>
        <fullName evidence="6">Tetratricopeptide repeat protein</fullName>
    </recommendedName>
</protein>
<evidence type="ECO:0000256" key="1">
    <source>
        <dbReference type="ARBA" id="ARBA00022737"/>
    </source>
</evidence>
<dbReference type="SMART" id="SM00028">
    <property type="entry name" value="TPR"/>
    <property type="match status" value="5"/>
</dbReference>
<keyword evidence="1" id="KW-0677">Repeat</keyword>
<feature type="repeat" description="TPR" evidence="3">
    <location>
        <begin position="48"/>
        <end position="81"/>
    </location>
</feature>
<dbReference type="PANTHER" id="PTHR44858:SF1">
    <property type="entry name" value="UDP-N-ACETYLGLUCOSAMINE--PEPTIDE N-ACETYLGLUCOSAMINYLTRANSFERASE SPINDLY-RELATED"/>
    <property type="match status" value="1"/>
</dbReference>
<evidence type="ECO:0008006" key="6">
    <source>
        <dbReference type="Google" id="ProtNLM"/>
    </source>
</evidence>
<sequence length="287" mass="32935">MVMSLYIEQNPDDAKALAHRGENHRLTGHFGAALDDFKRSLALEPDNAWAIAHRGETYYLMKRYQEAFADFNRAIELNPDYNWAIAHRGVTYRFLGEAYYPKALADLDRAIERQPDYVWAIAYRSRIYELMKCYKQSLIDFDRAIALDETIFAGKNWQIEKGLILCYDGQYSEAIACCEQRLQQVADDTTALYCIAVSKARWQGVDKAASEIERSRTALLAQWETGDRGDILYRLCGLAILAGNCEQAWQYLREAIPINYEAIELVGHDPAWLDWRDDPKTLALLAS</sequence>
<dbReference type="InterPro" id="IPR050498">
    <property type="entry name" value="Ycf3"/>
</dbReference>